<dbReference type="EMBL" id="RCNT01000008">
    <property type="protein sequence ID" value="RMA41189.1"/>
    <property type="molecule type" value="Genomic_DNA"/>
</dbReference>
<evidence type="ECO:0000313" key="2">
    <source>
        <dbReference type="Proteomes" id="UP000281343"/>
    </source>
</evidence>
<reference evidence="1 2" key="1">
    <citation type="submission" date="2018-10" db="EMBL/GenBank/DDBJ databases">
        <authorList>
            <person name="Jung H.S."/>
            <person name="Jeon C.O."/>
        </authorList>
    </citation>
    <scope>NUCLEOTIDE SEQUENCE [LARGE SCALE GENOMIC DNA]</scope>
    <source>
        <strain evidence="1 2">MA-7-27</strain>
    </source>
</reference>
<protein>
    <submittedName>
        <fullName evidence="1">DUF3726 domain-containing protein</fullName>
    </submittedName>
</protein>
<dbReference type="Pfam" id="PF12525">
    <property type="entry name" value="DUF3726"/>
    <property type="match status" value="1"/>
</dbReference>
<comment type="caution">
    <text evidence="1">The sequence shown here is derived from an EMBL/GenBank/DDBJ whole genome shotgun (WGS) entry which is preliminary data.</text>
</comment>
<dbReference type="InterPro" id="IPR022201">
    <property type="entry name" value="DUF3726"/>
</dbReference>
<dbReference type="Proteomes" id="UP000281343">
    <property type="component" value="Unassembled WGS sequence"/>
</dbReference>
<organism evidence="1 2">
    <name type="scientific">Rhodophyticola porphyridii</name>
    <dbReference type="NCBI Taxonomy" id="1852017"/>
    <lineage>
        <taxon>Bacteria</taxon>
        <taxon>Pseudomonadati</taxon>
        <taxon>Pseudomonadota</taxon>
        <taxon>Alphaproteobacteria</taxon>
        <taxon>Rhodobacterales</taxon>
        <taxon>Roseobacteraceae</taxon>
        <taxon>Rhodophyticola</taxon>
    </lineage>
</organism>
<gene>
    <name evidence="1" type="ORF">D9R08_15125</name>
</gene>
<sequence length="216" mass="22071">MGVLGAARRWCGMITPSLNETARRMRDAARGAGWPDGIATEIGHAAAWLAALGADGVGAALAAIKEPSGPVDARQNGDALWHIGPAPVALAGPAALDLLFAGEGPVHVTFTDHRTLFLGLAGWASAQTGYRIRLEGAITVQIEAGHLLNAPHTDPTRRDLVLTARPGLPGAPLPCGRHAPSPEAWEDALQLSSRTLVPATAASRAFGAGAGLGDGD</sequence>
<proteinExistence type="predicted"/>
<name>A0A3L9XXD5_9RHOB</name>
<accession>A0A3L9XXD5</accession>
<keyword evidence="2" id="KW-1185">Reference proteome</keyword>
<evidence type="ECO:0000313" key="1">
    <source>
        <dbReference type="EMBL" id="RMA41189.1"/>
    </source>
</evidence>
<dbReference type="AlphaFoldDB" id="A0A3L9XXD5"/>